<feature type="transmembrane region" description="Helical" evidence="15">
    <location>
        <begin position="203"/>
        <end position="223"/>
    </location>
</feature>
<dbReference type="SMART" id="SM00387">
    <property type="entry name" value="HATPase_c"/>
    <property type="match status" value="1"/>
</dbReference>
<evidence type="ECO:0000256" key="3">
    <source>
        <dbReference type="ARBA" id="ARBA00012438"/>
    </source>
</evidence>
<evidence type="ECO:0000256" key="14">
    <source>
        <dbReference type="ARBA" id="ARBA00023136"/>
    </source>
</evidence>
<dbReference type="CDD" id="cd00082">
    <property type="entry name" value="HisKA"/>
    <property type="match status" value="1"/>
</dbReference>
<keyword evidence="9" id="KW-0547">Nucleotide-binding</keyword>
<keyword evidence="4" id="KW-1003">Cell membrane</keyword>
<keyword evidence="7" id="KW-0808">Transferase</keyword>
<keyword evidence="14 15" id="KW-0472">Membrane</keyword>
<comment type="subcellular location">
    <subcellularLocation>
        <location evidence="2">Cell inner membrane</location>
        <topology evidence="2">Multi-pass membrane protein</topology>
    </subcellularLocation>
</comment>
<dbReference type="InterPro" id="IPR003661">
    <property type="entry name" value="HisK_dim/P_dom"/>
</dbReference>
<dbReference type="Gene3D" id="1.10.287.130">
    <property type="match status" value="1"/>
</dbReference>
<comment type="caution">
    <text evidence="18">The sequence shown here is derived from an EMBL/GenBank/DDBJ whole genome shotgun (WGS) entry which is preliminary data.</text>
</comment>
<dbReference type="InterPro" id="IPR004358">
    <property type="entry name" value="Sig_transdc_His_kin-like_C"/>
</dbReference>
<protein>
    <recommendedName>
        <fullName evidence="3">histidine kinase</fullName>
        <ecNumber evidence="3">2.7.13.3</ecNumber>
    </recommendedName>
</protein>
<evidence type="ECO:0000256" key="5">
    <source>
        <dbReference type="ARBA" id="ARBA00022519"/>
    </source>
</evidence>
<dbReference type="InterPro" id="IPR036097">
    <property type="entry name" value="HisK_dim/P_sf"/>
</dbReference>
<dbReference type="Gene3D" id="3.30.565.10">
    <property type="entry name" value="Histidine kinase-like ATPase, C-terminal domain"/>
    <property type="match status" value="1"/>
</dbReference>
<dbReference type="PANTHER" id="PTHR44936">
    <property type="entry name" value="SENSOR PROTEIN CREC"/>
    <property type="match status" value="1"/>
</dbReference>
<sequence length="485" mass="53025">MAGRALPKSLLGRLSVALVAAVVLSQVVGNAIWVRQSRAEADLENGTAALSVAHSAASTVRFFLSLPSKYQPIVIQQFREMGGTRFFASLNNAPVPLDDIVNQEAAVQVAARVRSALVAGLPNVHRIHTGFAWPAGLQVSDRKVRMLDLPENWVQHIVLTGAKPAPILVIQVELEPGRWLYLATLMPNPHFLDSGRLLTGERLLLQAVTLAFVLLVALLVVRWSTYPLALLSRAAEAFGKGEPVPPLPDHGSREFVSTARAFGAMRERIQGYIEDRERLFVSISHDLRTPIMRLKFRTELLDDAAARVEFHEDLDELDMMVKSALQNVQDSNIHEDATTVRLDPLLRRMERDARLAHHQVTYTASGLTVLAKPLALKRAIGNLLDNGVHYGDRVEIGAAEHDGRVRITVRDHGPGVPEAALDILFDANVRLAHGRERNSDGHGLGLGIARWLVRDMGGELLIANHPEGGLCATIILPAGLAPEDA</sequence>
<organism evidence="18 19">
    <name type="scientific">Telluria antibiotica</name>
    <dbReference type="NCBI Taxonomy" id="2717319"/>
    <lineage>
        <taxon>Bacteria</taxon>
        <taxon>Pseudomonadati</taxon>
        <taxon>Pseudomonadota</taxon>
        <taxon>Betaproteobacteria</taxon>
        <taxon>Burkholderiales</taxon>
        <taxon>Oxalobacteraceae</taxon>
        <taxon>Telluria group</taxon>
        <taxon>Telluria</taxon>
    </lineage>
</organism>
<evidence type="ECO:0000256" key="13">
    <source>
        <dbReference type="ARBA" id="ARBA00023012"/>
    </source>
</evidence>
<evidence type="ECO:0000256" key="1">
    <source>
        <dbReference type="ARBA" id="ARBA00000085"/>
    </source>
</evidence>
<dbReference type="Pfam" id="PF02518">
    <property type="entry name" value="HATPase_c"/>
    <property type="match status" value="1"/>
</dbReference>
<dbReference type="InterPro" id="IPR003594">
    <property type="entry name" value="HATPase_dom"/>
</dbReference>
<evidence type="ECO:0000256" key="7">
    <source>
        <dbReference type="ARBA" id="ARBA00022679"/>
    </source>
</evidence>
<reference evidence="18 19" key="1">
    <citation type="submission" date="2020-03" db="EMBL/GenBank/DDBJ databases">
        <title>Genome sequence of strain Massilia sp. TW-1.</title>
        <authorList>
            <person name="Chaudhary D.K."/>
        </authorList>
    </citation>
    <scope>NUCLEOTIDE SEQUENCE [LARGE SCALE GENOMIC DNA]</scope>
    <source>
        <strain evidence="18 19">TW-1</strain>
    </source>
</reference>
<keyword evidence="5" id="KW-0997">Cell inner membrane</keyword>
<proteinExistence type="predicted"/>
<dbReference type="SMART" id="SM00304">
    <property type="entry name" value="HAMP"/>
    <property type="match status" value="1"/>
</dbReference>
<evidence type="ECO:0000259" key="17">
    <source>
        <dbReference type="PROSITE" id="PS50885"/>
    </source>
</evidence>
<evidence type="ECO:0000256" key="2">
    <source>
        <dbReference type="ARBA" id="ARBA00004429"/>
    </source>
</evidence>
<keyword evidence="10" id="KW-0418">Kinase</keyword>
<dbReference type="Proteomes" id="UP000716322">
    <property type="component" value="Unassembled WGS sequence"/>
</dbReference>
<keyword evidence="13" id="KW-0902">Two-component regulatory system</keyword>
<dbReference type="InterPro" id="IPR036890">
    <property type="entry name" value="HATPase_C_sf"/>
</dbReference>
<dbReference type="PRINTS" id="PR00344">
    <property type="entry name" value="BCTRLSENSOR"/>
</dbReference>
<evidence type="ECO:0000313" key="18">
    <source>
        <dbReference type="EMBL" id="NIA56938.1"/>
    </source>
</evidence>
<evidence type="ECO:0000259" key="16">
    <source>
        <dbReference type="PROSITE" id="PS50109"/>
    </source>
</evidence>
<dbReference type="SUPFAM" id="SSF47384">
    <property type="entry name" value="Homodimeric domain of signal transducing histidine kinase"/>
    <property type="match status" value="1"/>
</dbReference>
<evidence type="ECO:0000256" key="4">
    <source>
        <dbReference type="ARBA" id="ARBA00022475"/>
    </source>
</evidence>
<dbReference type="InterPro" id="IPR005467">
    <property type="entry name" value="His_kinase_dom"/>
</dbReference>
<comment type="catalytic activity">
    <reaction evidence="1">
        <text>ATP + protein L-histidine = ADP + protein N-phospho-L-histidine.</text>
        <dbReference type="EC" id="2.7.13.3"/>
    </reaction>
</comment>
<dbReference type="InterPro" id="IPR003660">
    <property type="entry name" value="HAMP_dom"/>
</dbReference>
<keyword evidence="19" id="KW-1185">Reference proteome</keyword>
<evidence type="ECO:0000256" key="12">
    <source>
        <dbReference type="ARBA" id="ARBA00022989"/>
    </source>
</evidence>
<dbReference type="PROSITE" id="PS50109">
    <property type="entry name" value="HIS_KIN"/>
    <property type="match status" value="1"/>
</dbReference>
<keyword evidence="6" id="KW-0597">Phosphoprotein</keyword>
<dbReference type="SUPFAM" id="SSF55874">
    <property type="entry name" value="ATPase domain of HSP90 chaperone/DNA topoisomerase II/histidine kinase"/>
    <property type="match status" value="1"/>
</dbReference>
<dbReference type="CDD" id="cd06225">
    <property type="entry name" value="HAMP"/>
    <property type="match status" value="1"/>
</dbReference>
<dbReference type="PANTHER" id="PTHR44936:SF5">
    <property type="entry name" value="SENSOR HISTIDINE KINASE ENVZ"/>
    <property type="match status" value="1"/>
</dbReference>
<evidence type="ECO:0000256" key="10">
    <source>
        <dbReference type="ARBA" id="ARBA00022777"/>
    </source>
</evidence>
<dbReference type="InterPro" id="IPR050980">
    <property type="entry name" value="2C_sensor_his_kinase"/>
</dbReference>
<evidence type="ECO:0000256" key="8">
    <source>
        <dbReference type="ARBA" id="ARBA00022692"/>
    </source>
</evidence>
<evidence type="ECO:0000256" key="6">
    <source>
        <dbReference type="ARBA" id="ARBA00022553"/>
    </source>
</evidence>
<dbReference type="EC" id="2.7.13.3" evidence="3"/>
<feature type="domain" description="HAMP" evidence="17">
    <location>
        <begin position="222"/>
        <end position="274"/>
    </location>
</feature>
<dbReference type="EMBL" id="JAAQOM010000018">
    <property type="protein sequence ID" value="NIA56938.1"/>
    <property type="molecule type" value="Genomic_DNA"/>
</dbReference>
<evidence type="ECO:0000256" key="15">
    <source>
        <dbReference type="SAM" id="Phobius"/>
    </source>
</evidence>
<accession>A0ABX0PKM9</accession>
<name>A0ABX0PKM9_9BURK</name>
<keyword evidence="8 15" id="KW-0812">Transmembrane</keyword>
<evidence type="ECO:0000256" key="11">
    <source>
        <dbReference type="ARBA" id="ARBA00022840"/>
    </source>
</evidence>
<feature type="domain" description="Histidine kinase" evidence="16">
    <location>
        <begin position="282"/>
        <end position="480"/>
    </location>
</feature>
<gene>
    <name evidence="18" type="ORF">HAV22_25265</name>
</gene>
<keyword evidence="11" id="KW-0067">ATP-binding</keyword>
<evidence type="ECO:0000313" key="19">
    <source>
        <dbReference type="Proteomes" id="UP000716322"/>
    </source>
</evidence>
<keyword evidence="12 15" id="KW-1133">Transmembrane helix</keyword>
<dbReference type="Pfam" id="PF00672">
    <property type="entry name" value="HAMP"/>
    <property type="match status" value="1"/>
</dbReference>
<evidence type="ECO:0000256" key="9">
    <source>
        <dbReference type="ARBA" id="ARBA00022741"/>
    </source>
</evidence>
<dbReference type="PROSITE" id="PS50885">
    <property type="entry name" value="HAMP"/>
    <property type="match status" value="1"/>
</dbReference>